<feature type="signal peptide" evidence="5">
    <location>
        <begin position="1"/>
        <end position="20"/>
    </location>
</feature>
<evidence type="ECO:0000313" key="6">
    <source>
        <dbReference type="EMBL" id="ORX58641.1"/>
    </source>
</evidence>
<organism evidence="6 7">
    <name type="scientific">Piromyces finnis</name>
    <dbReference type="NCBI Taxonomy" id="1754191"/>
    <lineage>
        <taxon>Eukaryota</taxon>
        <taxon>Fungi</taxon>
        <taxon>Fungi incertae sedis</taxon>
        <taxon>Chytridiomycota</taxon>
        <taxon>Chytridiomycota incertae sedis</taxon>
        <taxon>Neocallimastigomycetes</taxon>
        <taxon>Neocallimastigales</taxon>
        <taxon>Neocallimastigaceae</taxon>
        <taxon>Piromyces</taxon>
    </lineage>
</organism>
<keyword evidence="7" id="KW-1185">Reference proteome</keyword>
<keyword evidence="4" id="KW-1133">Transmembrane helix</keyword>
<evidence type="ECO:0000313" key="7">
    <source>
        <dbReference type="Proteomes" id="UP000193719"/>
    </source>
</evidence>
<keyword evidence="2" id="KW-0813">Transport</keyword>
<dbReference type="OrthoDB" id="10423126at2759"/>
<keyword evidence="4" id="KW-0812">Transmembrane</keyword>
<evidence type="ECO:0000256" key="1">
    <source>
        <dbReference type="ARBA" id="ARBA00008520"/>
    </source>
</evidence>
<evidence type="ECO:0000256" key="5">
    <source>
        <dbReference type="SAM" id="SignalP"/>
    </source>
</evidence>
<keyword evidence="4" id="KW-0472">Membrane</keyword>
<gene>
    <name evidence="6" type="ORF">BCR36DRAFT_409142</name>
</gene>
<sequence>MDLINIIFLIFIQFIYRCQCEKILLNSIVLSSFDNDQIYKTFVSKFNKYAIKHNFDVELSLTQYSNINSSVFIDHHGSALDYLLNKSSQKYDIVFYDIMNSQKYSPYLVDLKEYLPEDHISNYVSSAVADLCIDNDRWIGLPIHVGYDVIYANMNLLQKYNKDVPKTWDELIEIGKYIKEKENDDNLIIYNGLFPNDETALFSAQEFIYSFRDSKDAPFPNYSSKEAVKALKTMKKIKDEIASDEIFYNNDIDTVSSLINGNALFLKYWNINFENEVYKAIPLFGKKEGVSGSCVKGASIGINTFITEKRKKISAEIIKYMTHVNIQKKLVKKHLITSAIPSVYEDEKVCRVVDCELIKSIQPMTSKNSLFKDYDEYSNNFRKYLYQYLYDDRDAEDVLYDIGNISEMHYATAKYSKSTIGFTVHSISILFLFLLTYTAIFVYLHQNSNHFDFMNSMGWLCTILGLGFHVFLLLSNFGIVTVLKCHFNKILLSFGYTLFYVPFLYYLILNFPERLQLKVWLQKNKTLFYLTFISFDLVMNGFSFLTPYTIKSEYFEKGINYNFCAQEHTLGKMVNYTMLTEKIIITLVIAFLLYEEWNVKDTEFDVGCITSTLTLDTIFYSLYLVVNSMMIKDFDVFFFIHSMLLSLLFITNFSIIYGIKIVLIFMKRDRSSLNNKNRNMDSIISTSNVIDFCGEDEFDEDYTNNILYRQNNKNSSFFKRWKSNIQYYHLCKKIPMNCSISQEFSTTQIMTVN</sequence>
<dbReference type="AlphaFoldDB" id="A0A1Y1VKN6"/>
<feature type="transmembrane region" description="Helical" evidence="4">
    <location>
        <begin position="528"/>
        <end position="550"/>
    </location>
</feature>
<comment type="similarity">
    <text evidence="1">Belongs to the bacterial solute-binding protein 1 family.</text>
</comment>
<dbReference type="STRING" id="1754191.A0A1Y1VKN6"/>
<dbReference type="Proteomes" id="UP000193719">
    <property type="component" value="Unassembled WGS sequence"/>
</dbReference>
<dbReference type="EMBL" id="MCFH01000004">
    <property type="protein sequence ID" value="ORX58641.1"/>
    <property type="molecule type" value="Genomic_DNA"/>
</dbReference>
<feature type="transmembrane region" description="Helical" evidence="4">
    <location>
        <begin position="422"/>
        <end position="444"/>
    </location>
</feature>
<feature type="transmembrane region" description="Helical" evidence="4">
    <location>
        <begin position="606"/>
        <end position="626"/>
    </location>
</feature>
<feature type="chain" id="PRO_5012214752" evidence="5">
    <location>
        <begin position="21"/>
        <end position="753"/>
    </location>
</feature>
<feature type="transmembrane region" description="Helical" evidence="4">
    <location>
        <begin position="490"/>
        <end position="508"/>
    </location>
</feature>
<feature type="transmembrane region" description="Helical" evidence="4">
    <location>
        <begin position="576"/>
        <end position="594"/>
    </location>
</feature>
<dbReference type="PANTHER" id="PTHR43649:SF34">
    <property type="entry name" value="ABC TRANSPORTER PERIPLASMIC-BINDING PROTEIN YCJN-RELATED"/>
    <property type="match status" value="1"/>
</dbReference>
<comment type="caution">
    <text evidence="6">The sequence shown here is derived from an EMBL/GenBank/DDBJ whole genome shotgun (WGS) entry which is preliminary data.</text>
</comment>
<keyword evidence="3 5" id="KW-0732">Signal</keyword>
<proteinExistence type="inferred from homology"/>
<evidence type="ECO:0000256" key="3">
    <source>
        <dbReference type="ARBA" id="ARBA00022729"/>
    </source>
</evidence>
<feature type="transmembrane region" description="Helical" evidence="4">
    <location>
        <begin position="638"/>
        <end position="666"/>
    </location>
</feature>
<evidence type="ECO:0000256" key="2">
    <source>
        <dbReference type="ARBA" id="ARBA00022448"/>
    </source>
</evidence>
<name>A0A1Y1VKN6_9FUNG</name>
<reference evidence="6 7" key="2">
    <citation type="submission" date="2016-08" db="EMBL/GenBank/DDBJ databases">
        <title>Pervasive Adenine N6-methylation of Active Genes in Fungi.</title>
        <authorList>
            <consortium name="DOE Joint Genome Institute"/>
            <person name="Mondo S.J."/>
            <person name="Dannebaum R.O."/>
            <person name="Kuo R.C."/>
            <person name="Labutti K."/>
            <person name="Haridas S."/>
            <person name="Kuo A."/>
            <person name="Salamov A."/>
            <person name="Ahrendt S.R."/>
            <person name="Lipzen A."/>
            <person name="Sullivan W."/>
            <person name="Andreopoulos W.B."/>
            <person name="Clum A."/>
            <person name="Lindquist E."/>
            <person name="Daum C."/>
            <person name="Ramamoorthy G.K."/>
            <person name="Gryganskyi A."/>
            <person name="Culley D."/>
            <person name="Magnuson J.K."/>
            <person name="James T.Y."/>
            <person name="O'Malley M.A."/>
            <person name="Stajich J.E."/>
            <person name="Spatafora J.W."/>
            <person name="Visel A."/>
            <person name="Grigoriev I.V."/>
        </authorList>
    </citation>
    <scope>NUCLEOTIDE SEQUENCE [LARGE SCALE GENOMIC DNA]</scope>
    <source>
        <strain evidence="7">finn</strain>
    </source>
</reference>
<evidence type="ECO:0000256" key="4">
    <source>
        <dbReference type="SAM" id="Phobius"/>
    </source>
</evidence>
<dbReference type="Gene3D" id="3.40.190.10">
    <property type="entry name" value="Periplasmic binding protein-like II"/>
    <property type="match status" value="1"/>
</dbReference>
<protein>
    <submittedName>
        <fullName evidence="6">Periplasmic binding protein-like II</fullName>
    </submittedName>
</protein>
<accession>A0A1Y1VKN6</accession>
<reference evidence="6 7" key="1">
    <citation type="submission" date="2016-08" db="EMBL/GenBank/DDBJ databases">
        <title>Genomes of anaerobic fungi encode conserved fungal cellulosomes for biomass hydrolysis.</title>
        <authorList>
            <consortium name="DOE Joint Genome Institute"/>
            <person name="Haitjema C.H."/>
            <person name="Gilmore S.P."/>
            <person name="Henske J.K."/>
            <person name="Solomon K.V."/>
            <person name="De Groot R."/>
            <person name="Kuo A."/>
            <person name="Mondo S.J."/>
            <person name="Salamov A.A."/>
            <person name="Labutti K."/>
            <person name="Zhao Z."/>
            <person name="Chiniquy J."/>
            <person name="Barry K."/>
            <person name="Brewer H.M."/>
            <person name="Purvine S.O."/>
            <person name="Wright A.T."/>
            <person name="Boxma B."/>
            <person name="Van Alen T."/>
            <person name="Hackstein J.H."/>
            <person name="Baker S.E."/>
            <person name="Grigoriev I.V."/>
            <person name="O'Malley M.A."/>
        </authorList>
    </citation>
    <scope>NUCLEOTIDE SEQUENCE [LARGE SCALE GENOMIC DNA]</scope>
    <source>
        <strain evidence="7">finn</strain>
    </source>
</reference>
<dbReference type="InterPro" id="IPR050490">
    <property type="entry name" value="Bact_solute-bd_prot1"/>
</dbReference>
<dbReference type="InterPro" id="IPR006059">
    <property type="entry name" value="SBP"/>
</dbReference>
<dbReference type="PANTHER" id="PTHR43649">
    <property type="entry name" value="ARABINOSE-BINDING PROTEIN-RELATED"/>
    <property type="match status" value="1"/>
</dbReference>
<dbReference type="Pfam" id="PF13416">
    <property type="entry name" value="SBP_bac_8"/>
    <property type="match status" value="1"/>
</dbReference>
<dbReference type="SUPFAM" id="SSF53850">
    <property type="entry name" value="Periplasmic binding protein-like II"/>
    <property type="match status" value="1"/>
</dbReference>
<feature type="transmembrane region" description="Helical" evidence="4">
    <location>
        <begin position="456"/>
        <end position="478"/>
    </location>
</feature>